<reference evidence="9 10" key="1">
    <citation type="submission" date="2020-04" db="EMBL/GenBank/DDBJ databases">
        <title>Draft genome of Leeia sp. IMCC25680.</title>
        <authorList>
            <person name="Song J."/>
            <person name="Cho J.-C."/>
        </authorList>
    </citation>
    <scope>NUCLEOTIDE SEQUENCE [LARGE SCALE GENOMIC DNA]</scope>
    <source>
        <strain evidence="9 10">IMCC25680</strain>
    </source>
</reference>
<organism evidence="9 10">
    <name type="scientific">Leeia aquatica</name>
    <dbReference type="NCBI Taxonomy" id="2725557"/>
    <lineage>
        <taxon>Bacteria</taxon>
        <taxon>Pseudomonadati</taxon>
        <taxon>Pseudomonadota</taxon>
        <taxon>Betaproteobacteria</taxon>
        <taxon>Neisseriales</taxon>
        <taxon>Leeiaceae</taxon>
        <taxon>Leeia</taxon>
    </lineage>
</organism>
<keyword evidence="7" id="KW-0285">Flavoprotein</keyword>
<gene>
    <name evidence="7" type="primary">msrQ</name>
    <name evidence="9" type="ORF">HF682_16410</name>
</gene>
<evidence type="ECO:0000256" key="3">
    <source>
        <dbReference type="ARBA" id="ARBA00022692"/>
    </source>
</evidence>
<dbReference type="Proteomes" id="UP000587991">
    <property type="component" value="Unassembled WGS sequence"/>
</dbReference>
<proteinExistence type="inferred from homology"/>
<keyword evidence="10" id="KW-1185">Reference proteome</keyword>
<dbReference type="PANTHER" id="PTHR36964:SF1">
    <property type="entry name" value="PROTEIN-METHIONINE-SULFOXIDE REDUCTASE HEME-BINDING SUBUNIT MSRQ"/>
    <property type="match status" value="1"/>
</dbReference>
<evidence type="ECO:0000256" key="6">
    <source>
        <dbReference type="ARBA" id="ARBA00023136"/>
    </source>
</evidence>
<keyword evidence="4 7" id="KW-1133">Transmembrane helix</keyword>
<evidence type="ECO:0000256" key="2">
    <source>
        <dbReference type="ARBA" id="ARBA00022448"/>
    </source>
</evidence>
<dbReference type="GO" id="GO:0030091">
    <property type="term" value="P:protein repair"/>
    <property type="evidence" value="ECO:0007669"/>
    <property type="project" value="UniProtKB-UniRule"/>
</dbReference>
<keyword evidence="6 7" id="KW-0472">Membrane</keyword>
<dbReference type="HAMAP" id="MF_01207">
    <property type="entry name" value="MsrQ"/>
    <property type="match status" value="1"/>
</dbReference>
<feature type="domain" description="Ferric oxidoreductase" evidence="8">
    <location>
        <begin position="56"/>
        <end position="169"/>
    </location>
</feature>
<evidence type="ECO:0000313" key="9">
    <source>
        <dbReference type="EMBL" id="NLR76752.1"/>
    </source>
</evidence>
<keyword evidence="7" id="KW-0288">FMN</keyword>
<dbReference type="GO" id="GO:0010181">
    <property type="term" value="F:FMN binding"/>
    <property type="evidence" value="ECO:0007669"/>
    <property type="project" value="UniProtKB-UniRule"/>
</dbReference>
<name>A0A847SLD6_9NEIS</name>
<comment type="similarity">
    <text evidence="7">Belongs to the MsrQ family.</text>
</comment>
<dbReference type="GO" id="GO:0020037">
    <property type="term" value="F:heme binding"/>
    <property type="evidence" value="ECO:0007669"/>
    <property type="project" value="UniProtKB-UniRule"/>
</dbReference>
<keyword evidence="5 7" id="KW-0408">Iron</keyword>
<evidence type="ECO:0000256" key="1">
    <source>
        <dbReference type="ARBA" id="ARBA00004141"/>
    </source>
</evidence>
<evidence type="ECO:0000256" key="4">
    <source>
        <dbReference type="ARBA" id="ARBA00022989"/>
    </source>
</evidence>
<dbReference type="InterPro" id="IPR022837">
    <property type="entry name" value="MsrQ-like"/>
</dbReference>
<dbReference type="GO" id="GO:0005886">
    <property type="term" value="C:plasma membrane"/>
    <property type="evidence" value="ECO:0007669"/>
    <property type="project" value="UniProtKB-SubCell"/>
</dbReference>
<comment type="cofactor">
    <cofactor evidence="7">
        <name>heme b</name>
        <dbReference type="ChEBI" id="CHEBI:60344"/>
    </cofactor>
    <text evidence="7">Binds 1 heme b (iron(II)-protoporphyrin IX) group per subunit.</text>
</comment>
<dbReference type="EMBL" id="JABAIM010000004">
    <property type="protein sequence ID" value="NLR76752.1"/>
    <property type="molecule type" value="Genomic_DNA"/>
</dbReference>
<comment type="subunit">
    <text evidence="7">Heterodimer of a catalytic subunit (MsrP) and a heme-binding subunit (MsrQ).</text>
</comment>
<evidence type="ECO:0000313" key="10">
    <source>
        <dbReference type="Proteomes" id="UP000587991"/>
    </source>
</evidence>
<feature type="transmembrane region" description="Helical" evidence="7">
    <location>
        <begin position="160"/>
        <end position="177"/>
    </location>
</feature>
<evidence type="ECO:0000256" key="5">
    <source>
        <dbReference type="ARBA" id="ARBA00023004"/>
    </source>
</evidence>
<comment type="caution">
    <text evidence="9">The sequence shown here is derived from an EMBL/GenBank/DDBJ whole genome shotgun (WGS) entry which is preliminary data.</text>
</comment>
<sequence length="216" mass="25414">MLSYWRKLHWTVRLKCLLWPLLLLPLARLAVAAWHDIHHGSLWLSANPIEFILRSTGTWALTFLLCTLAVTPLRQLLQRPELLRIRRLLGLFAFFYACLHLGTYLWLDQGWDWMGMLKDVWKRPFITVGMTAWLLLLPLAATSTRWAMRKLGRRWQSLHRLAYLAPALGVLHYWWLVKADYRTPLLFGLSLLLLLGWRVWRKQQASAAPAQVARQR</sequence>
<protein>
    <recommendedName>
        <fullName evidence="7">Protein-methionine-sulfoxide reductase heme-binding subunit MsrQ</fullName>
    </recommendedName>
    <alternativeName>
        <fullName evidence="7">Flavocytochrome MsrQ</fullName>
    </alternativeName>
</protein>
<dbReference type="GO" id="GO:0016679">
    <property type="term" value="F:oxidoreductase activity, acting on diphenols and related substances as donors"/>
    <property type="evidence" value="ECO:0007669"/>
    <property type="project" value="TreeGrafter"/>
</dbReference>
<dbReference type="GO" id="GO:0009055">
    <property type="term" value="F:electron transfer activity"/>
    <property type="evidence" value="ECO:0007669"/>
    <property type="project" value="UniProtKB-UniRule"/>
</dbReference>
<dbReference type="RefSeq" id="WP_168878412.1">
    <property type="nucleotide sequence ID" value="NZ_JABAIM010000004.1"/>
</dbReference>
<keyword evidence="3 7" id="KW-0812">Transmembrane</keyword>
<evidence type="ECO:0000259" key="8">
    <source>
        <dbReference type="Pfam" id="PF01794"/>
    </source>
</evidence>
<feature type="transmembrane region" description="Helical" evidence="7">
    <location>
        <begin position="56"/>
        <end position="76"/>
    </location>
</feature>
<dbReference type="InterPro" id="IPR013130">
    <property type="entry name" value="Fe3_Rdtase_TM_dom"/>
</dbReference>
<comment type="function">
    <text evidence="7">Part of the MsrPQ system that repairs oxidized periplasmic proteins containing methionine sulfoxide residues (Met-O), using respiratory chain electrons. Thus protects these proteins from oxidative-stress damage caused by reactive species of oxygen and chlorine generated by the host defense mechanisms. MsrPQ is essential for the maintenance of envelope integrity under bleach stress, rescuing a wide series of structurally unrelated periplasmic proteins from methionine oxidation. MsrQ provides electrons for reduction to the reductase catalytic subunit MsrP, using the quinone pool of the respiratory chain.</text>
</comment>
<comment type="subcellular location">
    <subcellularLocation>
        <location evidence="7">Cell membrane</location>
        <topology evidence="7">Multi-pass membrane protein</topology>
    </subcellularLocation>
    <subcellularLocation>
        <location evidence="1">Membrane</location>
        <topology evidence="1">Multi-pass membrane protein</topology>
    </subcellularLocation>
</comment>
<evidence type="ECO:0000256" key="7">
    <source>
        <dbReference type="HAMAP-Rule" id="MF_01207"/>
    </source>
</evidence>
<keyword evidence="7" id="KW-0479">Metal-binding</keyword>
<keyword evidence="7" id="KW-0249">Electron transport</keyword>
<keyword evidence="2 7" id="KW-0813">Transport</keyword>
<dbReference type="GO" id="GO:0046872">
    <property type="term" value="F:metal ion binding"/>
    <property type="evidence" value="ECO:0007669"/>
    <property type="project" value="UniProtKB-KW"/>
</dbReference>
<keyword evidence="7" id="KW-0349">Heme</keyword>
<comment type="cofactor">
    <cofactor evidence="7">
        <name>FMN</name>
        <dbReference type="ChEBI" id="CHEBI:58210"/>
    </cofactor>
    <text evidence="7">Binds 1 FMN per subunit.</text>
</comment>
<dbReference type="PANTHER" id="PTHR36964">
    <property type="entry name" value="PROTEIN-METHIONINE-SULFOXIDE REDUCTASE HEME-BINDING SUBUNIT MSRQ"/>
    <property type="match status" value="1"/>
</dbReference>
<keyword evidence="7" id="KW-1003">Cell membrane</keyword>
<feature type="transmembrane region" description="Helical" evidence="7">
    <location>
        <begin position="183"/>
        <end position="200"/>
    </location>
</feature>
<comment type="caution">
    <text evidence="7">Lacks conserved residue(s) required for the propagation of feature annotation.</text>
</comment>
<dbReference type="AlphaFoldDB" id="A0A847SLD6"/>
<feature type="transmembrane region" description="Helical" evidence="7">
    <location>
        <begin position="88"/>
        <end position="107"/>
    </location>
</feature>
<feature type="transmembrane region" description="Helical" evidence="7">
    <location>
        <begin position="127"/>
        <end position="148"/>
    </location>
</feature>
<dbReference type="Pfam" id="PF01794">
    <property type="entry name" value="Ferric_reduct"/>
    <property type="match status" value="1"/>
</dbReference>
<accession>A0A847SLD6</accession>